<accession>A0AAV0PQG1</accession>
<evidence type="ECO:0000313" key="2">
    <source>
        <dbReference type="EMBL" id="CAI0473161.1"/>
    </source>
</evidence>
<dbReference type="Proteomes" id="UP001154282">
    <property type="component" value="Unassembled WGS sequence"/>
</dbReference>
<sequence length="103" mass="11185">MHGHDQQEQIRISPPGEREEVGLWLSSDDKGATTVWVACKREKQRFFAIELDNYQIERGCGSGRLVAGGGGGDSVKEEGSDLETAGEEEDLIRGEGSGVHNDL</sequence>
<proteinExistence type="predicted"/>
<keyword evidence="3" id="KW-1185">Reference proteome</keyword>
<feature type="compositionally biased region" description="Acidic residues" evidence="1">
    <location>
        <begin position="80"/>
        <end position="90"/>
    </location>
</feature>
<evidence type="ECO:0000313" key="3">
    <source>
        <dbReference type="Proteomes" id="UP001154282"/>
    </source>
</evidence>
<evidence type="ECO:0000256" key="1">
    <source>
        <dbReference type="SAM" id="MobiDB-lite"/>
    </source>
</evidence>
<feature type="region of interest" description="Disordered" evidence="1">
    <location>
        <begin position="65"/>
        <end position="103"/>
    </location>
</feature>
<dbReference type="AlphaFoldDB" id="A0AAV0PQG1"/>
<gene>
    <name evidence="2" type="ORF">LITE_LOCUS39534</name>
</gene>
<protein>
    <submittedName>
        <fullName evidence="2">Uncharacterized protein</fullName>
    </submittedName>
</protein>
<dbReference type="EMBL" id="CAMGYJ010000009">
    <property type="protein sequence ID" value="CAI0473161.1"/>
    <property type="molecule type" value="Genomic_DNA"/>
</dbReference>
<comment type="caution">
    <text evidence="2">The sequence shown here is derived from an EMBL/GenBank/DDBJ whole genome shotgun (WGS) entry which is preliminary data.</text>
</comment>
<name>A0AAV0PQG1_9ROSI</name>
<organism evidence="2 3">
    <name type="scientific">Linum tenue</name>
    <dbReference type="NCBI Taxonomy" id="586396"/>
    <lineage>
        <taxon>Eukaryota</taxon>
        <taxon>Viridiplantae</taxon>
        <taxon>Streptophyta</taxon>
        <taxon>Embryophyta</taxon>
        <taxon>Tracheophyta</taxon>
        <taxon>Spermatophyta</taxon>
        <taxon>Magnoliopsida</taxon>
        <taxon>eudicotyledons</taxon>
        <taxon>Gunneridae</taxon>
        <taxon>Pentapetalae</taxon>
        <taxon>rosids</taxon>
        <taxon>fabids</taxon>
        <taxon>Malpighiales</taxon>
        <taxon>Linaceae</taxon>
        <taxon>Linum</taxon>
    </lineage>
</organism>
<reference evidence="2" key="1">
    <citation type="submission" date="2022-08" db="EMBL/GenBank/DDBJ databases">
        <authorList>
            <person name="Gutierrez-Valencia J."/>
        </authorList>
    </citation>
    <scope>NUCLEOTIDE SEQUENCE</scope>
</reference>